<sequence>MNSFACSGESIRSSSEKEAEIRVQYVYTGEVMRTELTTSEEGQPKWQNISEVPPLLTSVFLQAVWQHLMTEGCLHKERMYTGTMAVDHTGRPLVHWNELIDPLVF</sequence>
<name>A0A927H2A2_9BACL</name>
<dbReference type="EMBL" id="JACXJA010000037">
    <property type="protein sequence ID" value="MBD2865052.1"/>
    <property type="molecule type" value="Genomic_DNA"/>
</dbReference>
<protein>
    <submittedName>
        <fullName evidence="1">Uncharacterized protein</fullName>
    </submittedName>
</protein>
<dbReference type="Proteomes" id="UP000639396">
    <property type="component" value="Unassembled WGS sequence"/>
</dbReference>
<comment type="caution">
    <text evidence="1">The sequence shown here is derived from an EMBL/GenBank/DDBJ whole genome shotgun (WGS) entry which is preliminary data.</text>
</comment>
<evidence type="ECO:0000313" key="1">
    <source>
        <dbReference type="EMBL" id="MBD2865052.1"/>
    </source>
</evidence>
<evidence type="ECO:0000313" key="2">
    <source>
        <dbReference type="Proteomes" id="UP000639396"/>
    </source>
</evidence>
<reference evidence="1" key="1">
    <citation type="submission" date="2020-09" db="EMBL/GenBank/DDBJ databases">
        <title>A novel bacterium of genus Paenibacillus, isolated from South China Sea.</title>
        <authorList>
            <person name="Huang H."/>
            <person name="Mo K."/>
            <person name="Hu Y."/>
        </authorList>
    </citation>
    <scope>NUCLEOTIDE SEQUENCE</scope>
    <source>
        <strain evidence="1">IB182363</strain>
    </source>
</reference>
<proteinExistence type="predicted"/>
<accession>A0A927H2A2</accession>
<organism evidence="1 2">
    <name type="scientific">Paenibacillus oceani</name>
    <dbReference type="NCBI Taxonomy" id="2772510"/>
    <lineage>
        <taxon>Bacteria</taxon>
        <taxon>Bacillati</taxon>
        <taxon>Bacillota</taxon>
        <taxon>Bacilli</taxon>
        <taxon>Bacillales</taxon>
        <taxon>Paenibacillaceae</taxon>
        <taxon>Paenibacillus</taxon>
    </lineage>
</organism>
<gene>
    <name evidence="1" type="ORF">IDH45_24025</name>
</gene>
<dbReference type="RefSeq" id="WP_190930675.1">
    <property type="nucleotide sequence ID" value="NZ_JACXJA010000037.1"/>
</dbReference>
<keyword evidence="2" id="KW-1185">Reference proteome</keyword>
<dbReference type="AlphaFoldDB" id="A0A927H2A2"/>